<keyword evidence="2" id="KW-1185">Reference proteome</keyword>
<evidence type="ECO:0008006" key="3">
    <source>
        <dbReference type="Google" id="ProtNLM"/>
    </source>
</evidence>
<protein>
    <recommendedName>
        <fullName evidence="3">Nucleotidyltransferase</fullName>
    </recommendedName>
</protein>
<name>A0ABW6JIL4_STRCE</name>
<reference evidence="1 2" key="1">
    <citation type="submission" date="2024-09" db="EMBL/GenBank/DDBJ databases">
        <title>The Natural Products Discovery Center: Release of the First 8490 Sequenced Strains for Exploring Actinobacteria Biosynthetic Diversity.</title>
        <authorList>
            <person name="Kalkreuter E."/>
            <person name="Kautsar S.A."/>
            <person name="Yang D."/>
            <person name="Bader C.D."/>
            <person name="Teijaro C.N."/>
            <person name="Fluegel L."/>
            <person name="Davis C.M."/>
            <person name="Simpson J.R."/>
            <person name="Lauterbach L."/>
            <person name="Steele A.D."/>
            <person name="Gui C."/>
            <person name="Meng S."/>
            <person name="Li G."/>
            <person name="Viehrig K."/>
            <person name="Ye F."/>
            <person name="Su P."/>
            <person name="Kiefer A.F."/>
            <person name="Nichols A."/>
            <person name="Cepeda A.J."/>
            <person name="Yan W."/>
            <person name="Fan B."/>
            <person name="Jiang Y."/>
            <person name="Adhikari A."/>
            <person name="Zheng C.-J."/>
            <person name="Schuster L."/>
            <person name="Cowan T.M."/>
            <person name="Smanski M.J."/>
            <person name="Chevrette M.G."/>
            <person name="De Carvalho L.P.S."/>
            <person name="Shen B."/>
        </authorList>
    </citation>
    <scope>NUCLEOTIDE SEQUENCE [LARGE SCALE GENOMIC DNA]</scope>
    <source>
        <strain evidence="1 2">NPDC057399</strain>
    </source>
</reference>
<sequence>MHQATHPLVDAAARALFHRHAPAGRDRYGKYESAGYEVDTSRRVGWVRVKHQLPPVDLLDDDRPSDDERADERHAAVEAYTATLRDSGWTVEPVIGTRRDPYLLAKPDKPVEDPRLRTLTPDTIRHHLRDLASQGDRIATDLTFVDEAARARVGSARVATALWAQVRDAMDVRAPWLRSREQVAALLKAAHAAALAAGTDSLDPDVLAGLVVDWMRAQPTKVRVAVSAFGEKEESDVPLPDYWWQLTSSPA</sequence>
<proteinExistence type="predicted"/>
<evidence type="ECO:0000313" key="1">
    <source>
        <dbReference type="EMBL" id="MFE7965213.1"/>
    </source>
</evidence>
<dbReference type="Proteomes" id="UP001600650">
    <property type="component" value="Unassembled WGS sequence"/>
</dbReference>
<accession>A0ABW6JIL4</accession>
<gene>
    <name evidence="1" type="ORF">ACFU0X_19645</name>
</gene>
<evidence type="ECO:0000313" key="2">
    <source>
        <dbReference type="Proteomes" id="UP001600650"/>
    </source>
</evidence>
<dbReference type="EMBL" id="JBHVBU010000054">
    <property type="protein sequence ID" value="MFE7965213.1"/>
    <property type="molecule type" value="Genomic_DNA"/>
</dbReference>
<dbReference type="RefSeq" id="WP_381727118.1">
    <property type="nucleotide sequence ID" value="NZ_JBHVBU010000054.1"/>
</dbReference>
<organism evidence="1 2">
    <name type="scientific">Streptomyces cellulosae</name>
    <dbReference type="NCBI Taxonomy" id="1968"/>
    <lineage>
        <taxon>Bacteria</taxon>
        <taxon>Bacillati</taxon>
        <taxon>Actinomycetota</taxon>
        <taxon>Actinomycetes</taxon>
        <taxon>Kitasatosporales</taxon>
        <taxon>Streptomycetaceae</taxon>
        <taxon>Streptomyces</taxon>
    </lineage>
</organism>
<comment type="caution">
    <text evidence="1">The sequence shown here is derived from an EMBL/GenBank/DDBJ whole genome shotgun (WGS) entry which is preliminary data.</text>
</comment>